<protein>
    <recommendedName>
        <fullName evidence="1">Fungal lipase-type domain-containing protein</fullName>
    </recommendedName>
</protein>
<dbReference type="AlphaFoldDB" id="A0A0L0FTM7"/>
<dbReference type="SUPFAM" id="SSF53474">
    <property type="entry name" value="alpha/beta-Hydrolases"/>
    <property type="match status" value="1"/>
</dbReference>
<name>A0A0L0FTM7_9EUKA</name>
<dbReference type="GeneID" id="25907983"/>
<dbReference type="InterPro" id="IPR029058">
    <property type="entry name" value="AB_hydrolase_fold"/>
</dbReference>
<dbReference type="Proteomes" id="UP000054560">
    <property type="component" value="Unassembled WGS sequence"/>
</dbReference>
<dbReference type="InterPro" id="IPR002921">
    <property type="entry name" value="Fungal_lipase-type"/>
</dbReference>
<dbReference type="Pfam" id="PF01764">
    <property type="entry name" value="Lipase_3"/>
    <property type="match status" value="1"/>
</dbReference>
<organism evidence="2 3">
    <name type="scientific">Sphaeroforma arctica JP610</name>
    <dbReference type="NCBI Taxonomy" id="667725"/>
    <lineage>
        <taxon>Eukaryota</taxon>
        <taxon>Ichthyosporea</taxon>
        <taxon>Ichthyophonida</taxon>
        <taxon>Sphaeroforma</taxon>
    </lineage>
</organism>
<reference evidence="2 3" key="1">
    <citation type="submission" date="2011-02" db="EMBL/GenBank/DDBJ databases">
        <title>The Genome Sequence of Sphaeroforma arctica JP610.</title>
        <authorList>
            <consortium name="The Broad Institute Genome Sequencing Platform"/>
            <person name="Russ C."/>
            <person name="Cuomo C."/>
            <person name="Young S.K."/>
            <person name="Zeng Q."/>
            <person name="Gargeya S."/>
            <person name="Alvarado L."/>
            <person name="Berlin A."/>
            <person name="Chapman S.B."/>
            <person name="Chen Z."/>
            <person name="Freedman E."/>
            <person name="Gellesch M."/>
            <person name="Goldberg J."/>
            <person name="Griggs A."/>
            <person name="Gujja S."/>
            <person name="Heilman E."/>
            <person name="Heiman D."/>
            <person name="Howarth C."/>
            <person name="Mehta T."/>
            <person name="Neiman D."/>
            <person name="Pearson M."/>
            <person name="Roberts A."/>
            <person name="Saif S."/>
            <person name="Shea T."/>
            <person name="Shenoy N."/>
            <person name="Sisk P."/>
            <person name="Stolte C."/>
            <person name="Sykes S."/>
            <person name="White J."/>
            <person name="Yandava C."/>
            <person name="Burger G."/>
            <person name="Gray M.W."/>
            <person name="Holland P.W.H."/>
            <person name="King N."/>
            <person name="Lang F.B.F."/>
            <person name="Roger A.J."/>
            <person name="Ruiz-Trillo I."/>
            <person name="Haas B."/>
            <person name="Nusbaum C."/>
            <person name="Birren B."/>
        </authorList>
    </citation>
    <scope>NUCLEOTIDE SEQUENCE [LARGE SCALE GENOMIC DNA]</scope>
    <source>
        <strain evidence="2 3">JP610</strain>
    </source>
</reference>
<keyword evidence="3" id="KW-1185">Reference proteome</keyword>
<sequence>MLFLNSLVNVLRYLLPFNRHPCEDLQNQNQISASLQVAERGLKWAEVVDKISSPNTEISILKALLQPFTIATAISYTGCTGYDVHGFHLVGSATPTDGLHAYAYQHNTVPTQVLIAFRGTTSASDTCADAVLWDLPLSDTCKKFSNETLDYISQAKSFVSTTIDELGRSQDKNTLIDLAFTGHSLGCGLTSLTTLDYATNMEHSLLNTNNIGPDTNQIGSVRGICFAEPGTELVAKRMGLDLSQADKVLAIANPYDPIVWSTKEEQVGTVCEWDTRDIEEPKACTRCKHYTWQKSSPMCHTCYESTHIYSHYIDALKGMQHSFLCTGKATRR</sequence>
<accession>A0A0L0FTM7</accession>
<evidence type="ECO:0000313" key="3">
    <source>
        <dbReference type="Proteomes" id="UP000054560"/>
    </source>
</evidence>
<proteinExistence type="predicted"/>
<dbReference type="GO" id="GO:0006629">
    <property type="term" value="P:lipid metabolic process"/>
    <property type="evidence" value="ECO:0007669"/>
    <property type="project" value="InterPro"/>
</dbReference>
<dbReference type="RefSeq" id="XP_014154054.1">
    <property type="nucleotide sequence ID" value="XM_014298579.1"/>
</dbReference>
<gene>
    <name evidence="2" type="ORF">SARC_07479</name>
</gene>
<evidence type="ECO:0000313" key="2">
    <source>
        <dbReference type="EMBL" id="KNC80152.1"/>
    </source>
</evidence>
<dbReference type="OrthoDB" id="437276at2759"/>
<dbReference type="EMBL" id="KQ242192">
    <property type="protein sequence ID" value="KNC80152.1"/>
    <property type="molecule type" value="Genomic_DNA"/>
</dbReference>
<dbReference type="Gene3D" id="3.40.50.1820">
    <property type="entry name" value="alpha/beta hydrolase"/>
    <property type="match status" value="1"/>
</dbReference>
<feature type="domain" description="Fungal lipase-type" evidence="1">
    <location>
        <begin position="115"/>
        <end position="204"/>
    </location>
</feature>
<dbReference type="eggNOG" id="ENOG502S8T1">
    <property type="taxonomic scope" value="Eukaryota"/>
</dbReference>
<evidence type="ECO:0000259" key="1">
    <source>
        <dbReference type="Pfam" id="PF01764"/>
    </source>
</evidence>